<dbReference type="PROSITE" id="PS51186">
    <property type="entry name" value="GNAT"/>
    <property type="match status" value="1"/>
</dbReference>
<feature type="domain" description="N-acetyltransferase" evidence="1">
    <location>
        <begin position="102"/>
        <end position="242"/>
    </location>
</feature>
<dbReference type="InterPro" id="IPR016181">
    <property type="entry name" value="Acyl_CoA_acyltransferase"/>
</dbReference>
<dbReference type="PANTHER" id="PTHR43328">
    <property type="entry name" value="ACETYLTRANSFERASE-RELATED"/>
    <property type="match status" value="1"/>
</dbReference>
<evidence type="ECO:0000313" key="3">
    <source>
        <dbReference type="Proteomes" id="UP001218218"/>
    </source>
</evidence>
<protein>
    <submittedName>
        <fullName evidence="2">GNAT domain-containing protein</fullName>
    </submittedName>
</protein>
<dbReference type="Gene3D" id="3.40.630.30">
    <property type="match status" value="1"/>
</dbReference>
<dbReference type="GO" id="GO:0016747">
    <property type="term" value="F:acyltransferase activity, transferring groups other than amino-acyl groups"/>
    <property type="evidence" value="ECO:0007669"/>
    <property type="project" value="InterPro"/>
</dbReference>
<reference evidence="2" key="1">
    <citation type="submission" date="2023-03" db="EMBL/GenBank/DDBJ databases">
        <title>Massive genome expansion in bonnet fungi (Mycena s.s.) driven by repeated elements and novel gene families across ecological guilds.</title>
        <authorList>
            <consortium name="Lawrence Berkeley National Laboratory"/>
            <person name="Harder C.B."/>
            <person name="Miyauchi S."/>
            <person name="Viragh M."/>
            <person name="Kuo A."/>
            <person name="Thoen E."/>
            <person name="Andreopoulos B."/>
            <person name="Lu D."/>
            <person name="Skrede I."/>
            <person name="Drula E."/>
            <person name="Henrissat B."/>
            <person name="Morin E."/>
            <person name="Kohler A."/>
            <person name="Barry K."/>
            <person name="LaButti K."/>
            <person name="Morin E."/>
            <person name="Salamov A."/>
            <person name="Lipzen A."/>
            <person name="Mereny Z."/>
            <person name="Hegedus B."/>
            <person name="Baldrian P."/>
            <person name="Stursova M."/>
            <person name="Weitz H."/>
            <person name="Taylor A."/>
            <person name="Grigoriev I.V."/>
            <person name="Nagy L.G."/>
            <person name="Martin F."/>
            <person name="Kauserud H."/>
        </authorList>
    </citation>
    <scope>NUCLEOTIDE SEQUENCE</scope>
    <source>
        <strain evidence="2">CBHHK002</strain>
    </source>
</reference>
<gene>
    <name evidence="2" type="ORF">DFH08DRAFT_488919</name>
</gene>
<dbReference type="SUPFAM" id="SSF55729">
    <property type="entry name" value="Acyl-CoA N-acyltransferases (Nat)"/>
    <property type="match status" value="1"/>
</dbReference>
<dbReference type="Proteomes" id="UP001218218">
    <property type="component" value="Unassembled WGS sequence"/>
</dbReference>
<dbReference type="AlphaFoldDB" id="A0AAD7EBJ4"/>
<dbReference type="PANTHER" id="PTHR43328:SF1">
    <property type="entry name" value="N-ACETYLTRANSFERASE DOMAIN-CONTAINING PROTEIN"/>
    <property type="match status" value="1"/>
</dbReference>
<dbReference type="EMBL" id="JARIHO010000085">
    <property type="protein sequence ID" value="KAJ7308515.1"/>
    <property type="molecule type" value="Genomic_DNA"/>
</dbReference>
<sequence>MNSFKPHLTPNMSTIQYSATTGQPFLRLPAPFSNIIVTPPRMSDVEPSVAIMGDPAVAQWMGRMGPGSTYTTARAEAWLTALKAQTDAMVEELRGAGPVSGCPLRHIREERADGTDVFIGDVGLVRSSWTEVFDAEQRGRFVAENNARAAGDPEIAWHVGYYLAPSHHGRGLMTIAVKTLITQFGIPLLKTKRIRSSTFQGNYGSLRVLQKNGFVIVDTLVEHVQVGDEKKSLHLMEWLGADSMIP</sequence>
<accession>A0AAD7EBJ4</accession>
<keyword evidence="3" id="KW-1185">Reference proteome</keyword>
<proteinExistence type="predicted"/>
<organism evidence="2 3">
    <name type="scientific">Mycena albidolilacea</name>
    <dbReference type="NCBI Taxonomy" id="1033008"/>
    <lineage>
        <taxon>Eukaryota</taxon>
        <taxon>Fungi</taxon>
        <taxon>Dikarya</taxon>
        <taxon>Basidiomycota</taxon>
        <taxon>Agaricomycotina</taxon>
        <taxon>Agaricomycetes</taxon>
        <taxon>Agaricomycetidae</taxon>
        <taxon>Agaricales</taxon>
        <taxon>Marasmiineae</taxon>
        <taxon>Mycenaceae</taxon>
        <taxon>Mycena</taxon>
    </lineage>
</organism>
<dbReference type="Pfam" id="PF13302">
    <property type="entry name" value="Acetyltransf_3"/>
    <property type="match status" value="1"/>
</dbReference>
<name>A0AAD7EBJ4_9AGAR</name>
<evidence type="ECO:0000313" key="2">
    <source>
        <dbReference type="EMBL" id="KAJ7308515.1"/>
    </source>
</evidence>
<comment type="caution">
    <text evidence="2">The sequence shown here is derived from an EMBL/GenBank/DDBJ whole genome shotgun (WGS) entry which is preliminary data.</text>
</comment>
<dbReference type="InterPro" id="IPR000182">
    <property type="entry name" value="GNAT_dom"/>
</dbReference>
<evidence type="ECO:0000259" key="1">
    <source>
        <dbReference type="PROSITE" id="PS51186"/>
    </source>
</evidence>